<dbReference type="Proteomes" id="UP000616885">
    <property type="component" value="Unassembled WGS sequence"/>
</dbReference>
<evidence type="ECO:0000256" key="2">
    <source>
        <dbReference type="ARBA" id="ARBA00022833"/>
    </source>
</evidence>
<protein>
    <recommendedName>
        <fullName evidence="8">Zn(2)-C6 fungal-type domain-containing protein</fullName>
    </recommendedName>
</protein>
<keyword evidence="1" id="KW-0479">Metal-binding</keyword>
<dbReference type="PANTHER" id="PTHR36206">
    <property type="entry name" value="ASPERCRYPTIN BIOSYNTHESIS CLUSTER-SPECIFIC TRANSCRIPTION REGULATOR ATNN-RELATED"/>
    <property type="match status" value="1"/>
</dbReference>
<dbReference type="GO" id="GO:0003677">
    <property type="term" value="F:DNA binding"/>
    <property type="evidence" value="ECO:0007669"/>
    <property type="project" value="UniProtKB-KW"/>
</dbReference>
<keyword evidence="5" id="KW-0804">Transcription</keyword>
<dbReference type="SMART" id="SM00066">
    <property type="entry name" value="GAL4"/>
    <property type="match status" value="1"/>
</dbReference>
<dbReference type="Pfam" id="PF00172">
    <property type="entry name" value="Zn_clus"/>
    <property type="match status" value="1"/>
</dbReference>
<evidence type="ECO:0000256" key="6">
    <source>
        <dbReference type="ARBA" id="ARBA00023242"/>
    </source>
</evidence>
<dbReference type="SUPFAM" id="SSF57701">
    <property type="entry name" value="Zn2/Cys6 DNA-binding domain"/>
    <property type="match status" value="1"/>
</dbReference>
<organism evidence="9 10">
    <name type="scientific">Bionectria ochroleuca</name>
    <name type="common">Gliocladium roseum</name>
    <dbReference type="NCBI Taxonomy" id="29856"/>
    <lineage>
        <taxon>Eukaryota</taxon>
        <taxon>Fungi</taxon>
        <taxon>Dikarya</taxon>
        <taxon>Ascomycota</taxon>
        <taxon>Pezizomycotina</taxon>
        <taxon>Sordariomycetes</taxon>
        <taxon>Hypocreomycetidae</taxon>
        <taxon>Hypocreales</taxon>
        <taxon>Bionectriaceae</taxon>
        <taxon>Clonostachys</taxon>
    </lineage>
</organism>
<feature type="region of interest" description="Disordered" evidence="7">
    <location>
        <begin position="1"/>
        <end position="48"/>
    </location>
</feature>
<evidence type="ECO:0000256" key="5">
    <source>
        <dbReference type="ARBA" id="ARBA00023163"/>
    </source>
</evidence>
<accession>A0A8H7N5J4</accession>
<evidence type="ECO:0000313" key="10">
    <source>
        <dbReference type="Proteomes" id="UP000616885"/>
    </source>
</evidence>
<sequence>MEIQFSIPIINTGGPRPSQSSLPRSPATATSPGLEPDSSAANRGTTHRFALDTRTRHTRRSSTRARTGCSTCKKRHVKCDETKPSCLNCMKWRGYCDGYVNTSPQETSSAKKAGTSAKLIHTKKASKLLIEPDVNTVRFGNSDQRAYFDEWTSLSVTFLSGGLNITRLWTATMPQLTLEEPTLRYGAMAIGALRKAYLDEGQLVGTTLPTDNKHYLNAIIYYCEALRIQSKARPSRENLRTAMLSSLLFICFETQRANMPAALKHITHGFSMLNELAACTEKADDLVSIAPAPPALVSEILDCYKPLELQSRSFMGSYRKFFFPPGPKPAEQHSSLPASAALVLAQYMGNRLDLISTSSGSHLLRKAPSALREPLGIRDLDRILLNRVTQLYPVLKANRVPQSQGDPKMSPPPQRPPGIMPFSKHSPYFRPKQSHVVSLDDMPRAFQTQDEAQSYWILLQKQMVAYVPVLTSTTAQLNLTRVVDEHELEMKLESVKQNPRIAKFVAESRYWLQRWAEAFDPLYIAATRNSQNDLHTYMQAANMRIEYLILYIYTAIPRYSGLVTAKGLTPQYHEINVLAEMLLQSRPSCGFSMDSGWTWPLFIASFGCRDPAVRNESIRILGQYPIRNALRDSRVFRAIAIRNQQVEDEYAAMGDDEASQWLRLRRREVVFEDFGTNIIFRSSQMDHETGEWKLVEEAASFMVQEDGTLDWQRQPLSESLSILAGVC</sequence>
<dbReference type="InterPro" id="IPR052360">
    <property type="entry name" value="Transcr_Regulatory_Proteins"/>
</dbReference>
<evidence type="ECO:0000256" key="3">
    <source>
        <dbReference type="ARBA" id="ARBA00023015"/>
    </source>
</evidence>
<evidence type="ECO:0000313" key="9">
    <source>
        <dbReference type="EMBL" id="KAF9749222.1"/>
    </source>
</evidence>
<dbReference type="InterPro" id="IPR036864">
    <property type="entry name" value="Zn2-C6_fun-type_DNA-bd_sf"/>
</dbReference>
<dbReference type="AlphaFoldDB" id="A0A8H7N5J4"/>
<feature type="domain" description="Zn(2)-C6 fungal-type" evidence="8">
    <location>
        <begin position="68"/>
        <end position="96"/>
    </location>
</feature>
<evidence type="ECO:0000256" key="1">
    <source>
        <dbReference type="ARBA" id="ARBA00022723"/>
    </source>
</evidence>
<dbReference type="GO" id="GO:0008270">
    <property type="term" value="F:zinc ion binding"/>
    <property type="evidence" value="ECO:0007669"/>
    <property type="project" value="InterPro"/>
</dbReference>
<dbReference type="PROSITE" id="PS50048">
    <property type="entry name" value="ZN2_CY6_FUNGAL_2"/>
    <property type="match status" value="1"/>
</dbReference>
<reference evidence="9" key="1">
    <citation type="submission" date="2020-10" db="EMBL/GenBank/DDBJ databases">
        <title>High-Quality Genome Resource of Clonostachys rosea strain S41 by Oxford Nanopore Long-Read Sequencing.</title>
        <authorList>
            <person name="Wang H."/>
        </authorList>
    </citation>
    <scope>NUCLEOTIDE SEQUENCE</scope>
    <source>
        <strain evidence="9">S41</strain>
    </source>
</reference>
<feature type="compositionally biased region" description="Low complexity" evidence="7">
    <location>
        <begin position="15"/>
        <end position="26"/>
    </location>
</feature>
<evidence type="ECO:0000256" key="7">
    <source>
        <dbReference type="SAM" id="MobiDB-lite"/>
    </source>
</evidence>
<evidence type="ECO:0000256" key="4">
    <source>
        <dbReference type="ARBA" id="ARBA00023125"/>
    </source>
</evidence>
<dbReference type="EMBL" id="JADCTT010000008">
    <property type="protein sequence ID" value="KAF9749222.1"/>
    <property type="molecule type" value="Genomic_DNA"/>
</dbReference>
<evidence type="ECO:0000259" key="8">
    <source>
        <dbReference type="PROSITE" id="PS50048"/>
    </source>
</evidence>
<keyword evidence="6" id="KW-0539">Nucleus</keyword>
<proteinExistence type="predicted"/>
<dbReference type="GO" id="GO:0000981">
    <property type="term" value="F:DNA-binding transcription factor activity, RNA polymerase II-specific"/>
    <property type="evidence" value="ECO:0007669"/>
    <property type="project" value="InterPro"/>
</dbReference>
<keyword evidence="2" id="KW-0862">Zinc</keyword>
<dbReference type="PANTHER" id="PTHR36206:SF12">
    <property type="entry name" value="ASPERCRYPTIN BIOSYNTHESIS CLUSTER-SPECIFIC TRANSCRIPTION REGULATOR ATNN-RELATED"/>
    <property type="match status" value="1"/>
</dbReference>
<dbReference type="Gene3D" id="4.10.240.10">
    <property type="entry name" value="Zn(2)-C6 fungal-type DNA-binding domain"/>
    <property type="match status" value="1"/>
</dbReference>
<gene>
    <name evidence="9" type="ORF">IM811_017017</name>
</gene>
<name>A0A8H7N5J4_BIOOC</name>
<dbReference type="CDD" id="cd00067">
    <property type="entry name" value="GAL4"/>
    <property type="match status" value="1"/>
</dbReference>
<keyword evidence="3" id="KW-0805">Transcription regulation</keyword>
<keyword evidence="4" id="KW-0238">DNA-binding</keyword>
<comment type="caution">
    <text evidence="9">The sequence shown here is derived from an EMBL/GenBank/DDBJ whole genome shotgun (WGS) entry which is preliminary data.</text>
</comment>
<dbReference type="InterPro" id="IPR001138">
    <property type="entry name" value="Zn2Cys6_DnaBD"/>
</dbReference>